<feature type="domain" description="HD" evidence="9">
    <location>
        <begin position="327"/>
        <end position="420"/>
    </location>
</feature>
<dbReference type="GO" id="GO:0006402">
    <property type="term" value="P:mRNA catabolic process"/>
    <property type="evidence" value="ECO:0007669"/>
    <property type="project" value="UniProtKB-UniRule"/>
</dbReference>
<keyword evidence="1 5" id="KW-0540">Nuclease</keyword>
<dbReference type="NCBIfam" id="TIGR03319">
    <property type="entry name" value="RNase_Y"/>
    <property type="match status" value="1"/>
</dbReference>
<comment type="subcellular location">
    <subcellularLocation>
        <location evidence="5">Cell membrane</location>
        <topology evidence="5">Single-pass membrane protein</topology>
    </subcellularLocation>
</comment>
<dbReference type="PROSITE" id="PS50084">
    <property type="entry name" value="KH_TYPE_1"/>
    <property type="match status" value="1"/>
</dbReference>
<feature type="transmembrane region" description="Helical" evidence="5">
    <location>
        <begin position="6"/>
        <end position="27"/>
    </location>
</feature>
<dbReference type="PATRIC" id="fig|66712.6.peg.909"/>
<dbReference type="InterPro" id="IPR017705">
    <property type="entry name" value="Ribonuclease_Y"/>
</dbReference>
<protein>
    <recommendedName>
        <fullName evidence="5 6">Ribonuclease Y</fullName>
        <shortName evidence="5">RNase Y</shortName>
        <ecNumber evidence="5 6">3.1.-.-</ecNumber>
    </recommendedName>
</protein>
<sequence>MGTFWLLLFVVLIVLLVVIVAMGVVAIRRLRRGPLEDNGHSGSSLSEPPRDDPHPQGPEPSSAAEEKQSQMLAALEQRSGVLHERSLALDERETRLELERGRLRKLSDELESRSERLQARSDAVEDARTAAEEELSRVAAMSEEQARQELLDRVERSSRRLSAARAREIENAAKRDADRVARGIVLSTIQRIATDQTAEAVVSTVDLPSDEMKGRVIGREGRNIRSFEQVTGVDVLVDDTPGSILLSSFDPVRREIARLAMQELVGDGRIHPARIEQAYSRAVDKVHDKCQEAAQSAIMELGLVGINPGLYQYIGALQYRTSYGQVVLEHLKECGRIAGAIASEIGLPPDSCKRAAFLHDIGKAVITQGDGSHAAEGAELARRFGESDAVVNAIASHHDEVPADSAEAVITQVADAISASRPGARRESMEAYVHRLTRLEQIATAHEGVDKAFAMQAGREVRVMVLPDVVDDAGSERLAHEIAHEVESELSYPGNIRITVVRESVATQLAH</sequence>
<keyword evidence="5" id="KW-1003">Cell membrane</keyword>
<dbReference type="CDD" id="cd22431">
    <property type="entry name" value="KH-I_RNaseY"/>
    <property type="match status" value="1"/>
</dbReference>
<dbReference type="Pfam" id="PF01966">
    <property type="entry name" value="HD"/>
    <property type="match status" value="1"/>
</dbReference>
<gene>
    <name evidence="5" type="primary">rny</name>
    <name evidence="10" type="ORF">PFCIRM138_02530</name>
</gene>
<evidence type="ECO:0000256" key="5">
    <source>
        <dbReference type="HAMAP-Rule" id="MF_00335"/>
    </source>
</evidence>
<dbReference type="GO" id="GO:0004521">
    <property type="term" value="F:RNA endonuclease activity"/>
    <property type="evidence" value="ECO:0007669"/>
    <property type="project" value="UniProtKB-UniRule"/>
</dbReference>
<organism evidence="10">
    <name type="scientific">Propionibacterium freudenreichii subsp. freudenreichii</name>
    <dbReference type="NCBI Taxonomy" id="66712"/>
    <lineage>
        <taxon>Bacteria</taxon>
        <taxon>Bacillati</taxon>
        <taxon>Actinomycetota</taxon>
        <taxon>Actinomycetes</taxon>
        <taxon>Propionibacteriales</taxon>
        <taxon>Propionibacteriaceae</taxon>
        <taxon>Propionibacterium</taxon>
    </lineage>
</organism>
<dbReference type="GO" id="GO:0016787">
    <property type="term" value="F:hydrolase activity"/>
    <property type="evidence" value="ECO:0007669"/>
    <property type="project" value="UniProtKB-KW"/>
</dbReference>
<evidence type="ECO:0000256" key="7">
    <source>
        <dbReference type="SAM" id="Coils"/>
    </source>
</evidence>
<dbReference type="GO" id="GO:0003723">
    <property type="term" value="F:RNA binding"/>
    <property type="evidence" value="ECO:0007669"/>
    <property type="project" value="UniProtKB-UniRule"/>
</dbReference>
<keyword evidence="2 5" id="KW-0255">Endonuclease</keyword>
<dbReference type="GO" id="GO:0005886">
    <property type="term" value="C:plasma membrane"/>
    <property type="evidence" value="ECO:0007669"/>
    <property type="project" value="UniProtKB-SubCell"/>
</dbReference>
<evidence type="ECO:0000256" key="4">
    <source>
        <dbReference type="ARBA" id="ARBA00022884"/>
    </source>
</evidence>
<dbReference type="NCBIfam" id="TIGR00277">
    <property type="entry name" value="HDIG"/>
    <property type="match status" value="1"/>
</dbReference>
<dbReference type="EC" id="3.1.-.-" evidence="5 6"/>
<reference evidence="10" key="1">
    <citation type="submission" date="2014-08" db="EMBL/GenBank/DDBJ databases">
        <authorList>
            <person name="Falentin Helene"/>
        </authorList>
    </citation>
    <scope>NUCLEOTIDE SEQUENCE</scope>
</reference>
<dbReference type="InterPro" id="IPR004087">
    <property type="entry name" value="KH_dom"/>
</dbReference>
<dbReference type="PANTHER" id="PTHR12826">
    <property type="entry name" value="RIBONUCLEASE Y"/>
    <property type="match status" value="1"/>
</dbReference>
<dbReference type="SUPFAM" id="SSF54791">
    <property type="entry name" value="Eukaryotic type KH-domain (KH-domain type I)"/>
    <property type="match status" value="1"/>
</dbReference>
<keyword evidence="4 5" id="KW-0694">RNA-binding</keyword>
<dbReference type="Gene3D" id="1.10.3210.10">
    <property type="entry name" value="Hypothetical protein af1432"/>
    <property type="match status" value="1"/>
</dbReference>
<dbReference type="PANTHER" id="PTHR12826:SF15">
    <property type="entry name" value="RIBONUCLEASE Y"/>
    <property type="match status" value="1"/>
</dbReference>
<evidence type="ECO:0000256" key="2">
    <source>
        <dbReference type="ARBA" id="ARBA00022759"/>
    </source>
</evidence>
<dbReference type="SMART" id="SM00322">
    <property type="entry name" value="KH"/>
    <property type="match status" value="1"/>
</dbReference>
<dbReference type="InterPro" id="IPR006674">
    <property type="entry name" value="HD_domain"/>
</dbReference>
<keyword evidence="5" id="KW-1133">Transmembrane helix</keyword>
<keyword evidence="3 5" id="KW-0378">Hydrolase</keyword>
<dbReference type="Pfam" id="PF12072">
    <property type="entry name" value="RNase_Y_N"/>
    <property type="match status" value="1"/>
</dbReference>
<evidence type="ECO:0000256" key="8">
    <source>
        <dbReference type="SAM" id="MobiDB-lite"/>
    </source>
</evidence>
<dbReference type="InterPro" id="IPR006675">
    <property type="entry name" value="HDIG_dom"/>
</dbReference>
<dbReference type="EMBL" id="LM676387">
    <property type="protein sequence ID" value="CEP25817.1"/>
    <property type="molecule type" value="Genomic_DNA"/>
</dbReference>
<name>A0A068VS38_PROFF</name>
<accession>A0A068VS38</accession>
<comment type="similarity">
    <text evidence="5">Belongs to the RNase Y family.</text>
</comment>
<comment type="function">
    <text evidence="5">Endoribonuclease that initiates mRNA decay.</text>
</comment>
<evidence type="ECO:0000256" key="6">
    <source>
        <dbReference type="NCBIfam" id="TIGR03319"/>
    </source>
</evidence>
<feature type="coiled-coil region" evidence="7">
    <location>
        <begin position="89"/>
        <end position="167"/>
    </location>
</feature>
<dbReference type="AlphaFoldDB" id="A0A068VS38"/>
<dbReference type="InterPro" id="IPR022711">
    <property type="entry name" value="RNase_Y_N"/>
</dbReference>
<dbReference type="InterPro" id="IPR003607">
    <property type="entry name" value="HD/PDEase_dom"/>
</dbReference>
<feature type="region of interest" description="Disordered" evidence="8">
    <location>
        <begin position="36"/>
        <end position="69"/>
    </location>
</feature>
<dbReference type="InterPro" id="IPR004088">
    <property type="entry name" value="KH_dom_type_1"/>
</dbReference>
<dbReference type="PROSITE" id="PS51831">
    <property type="entry name" value="HD"/>
    <property type="match status" value="1"/>
</dbReference>
<keyword evidence="7" id="KW-0175">Coiled coil</keyword>
<dbReference type="InterPro" id="IPR036612">
    <property type="entry name" value="KH_dom_type_1_sf"/>
</dbReference>
<keyword evidence="5" id="KW-0472">Membrane</keyword>
<evidence type="ECO:0000259" key="9">
    <source>
        <dbReference type="PROSITE" id="PS51831"/>
    </source>
</evidence>
<dbReference type="Pfam" id="PF00013">
    <property type="entry name" value="KH_1"/>
    <property type="match status" value="1"/>
</dbReference>
<dbReference type="CDD" id="cd00077">
    <property type="entry name" value="HDc"/>
    <property type="match status" value="1"/>
</dbReference>
<dbReference type="RefSeq" id="WP_036941241.1">
    <property type="nucleotide sequence ID" value="NZ_CP010341.1"/>
</dbReference>
<evidence type="ECO:0000313" key="10">
    <source>
        <dbReference type="EMBL" id="CEP25817.1"/>
    </source>
</evidence>
<dbReference type="HAMAP" id="MF_00335">
    <property type="entry name" value="RNase_Y"/>
    <property type="match status" value="1"/>
</dbReference>
<dbReference type="SMART" id="SM00471">
    <property type="entry name" value="HDc"/>
    <property type="match status" value="1"/>
</dbReference>
<evidence type="ECO:0000256" key="1">
    <source>
        <dbReference type="ARBA" id="ARBA00022722"/>
    </source>
</evidence>
<dbReference type="SUPFAM" id="SSF109604">
    <property type="entry name" value="HD-domain/PDEase-like"/>
    <property type="match status" value="1"/>
</dbReference>
<proteinExistence type="inferred from homology"/>
<dbReference type="KEGG" id="pfre:RM25_0884"/>
<keyword evidence="5" id="KW-0812">Transmembrane</keyword>
<evidence type="ECO:0000256" key="3">
    <source>
        <dbReference type="ARBA" id="ARBA00022801"/>
    </source>
</evidence>